<dbReference type="InterPro" id="IPR010427">
    <property type="entry name" value="DUF1023"/>
</dbReference>
<accession>A0A8J3PK27</accession>
<dbReference type="Gene3D" id="3.40.50.1820">
    <property type="entry name" value="alpha/beta hydrolase"/>
    <property type="match status" value="1"/>
</dbReference>
<dbReference type="SUPFAM" id="SSF53474">
    <property type="entry name" value="alpha/beta-Hydrolases"/>
    <property type="match status" value="1"/>
</dbReference>
<proteinExistence type="predicted"/>
<protein>
    <recommendedName>
        <fullName evidence="2">DUF1023 domain-containing protein</fullName>
    </recommendedName>
</protein>
<keyword evidence="4" id="KW-1185">Reference proteome</keyword>
<feature type="chain" id="PRO_5038843711" description="DUF1023 domain-containing protein" evidence="1">
    <location>
        <begin position="24"/>
        <end position="293"/>
    </location>
</feature>
<sequence length="293" mass="29705">MALMRSRLLSVSTVSALALGLVAAPAAAPLPDTVDYARAASAMTAAGEPFAGWAAHGRRFLLFDPAGDGYAVEVLGDLSTADRVAVLVPGVGTVLADFDRGLGGVARRAPGVQARQLYAELRRQAPQARVAVVAWLGYDPPGGWGLDVVTESSAAAGAAALTRFVGRLAGERPAVAITLVGHSYGSTVLGLAASALPAQVGDLVAIGSPGMGHDDVSDLGTGARVWAAEAPTDWIRRVPGVRVLGLGHGTRPGTAEFGARPLPTDGVRGHDGYLETGSATLPALAEVVLGTRP</sequence>
<name>A0A8J3PK27_9ACTN</name>
<evidence type="ECO:0000259" key="2">
    <source>
        <dbReference type="Pfam" id="PF06259"/>
    </source>
</evidence>
<feature type="signal peptide" evidence="1">
    <location>
        <begin position="1"/>
        <end position="23"/>
    </location>
</feature>
<comment type="caution">
    <text evidence="3">The sequence shown here is derived from an EMBL/GenBank/DDBJ whole genome shotgun (WGS) entry which is preliminary data.</text>
</comment>
<dbReference type="Pfam" id="PF06259">
    <property type="entry name" value="Abhydrolase_8"/>
    <property type="match status" value="1"/>
</dbReference>
<dbReference type="EMBL" id="BONJ01000037">
    <property type="protein sequence ID" value="GIG18026.1"/>
    <property type="molecule type" value="Genomic_DNA"/>
</dbReference>
<evidence type="ECO:0000313" key="3">
    <source>
        <dbReference type="EMBL" id="GIG18026.1"/>
    </source>
</evidence>
<feature type="domain" description="DUF1023" evidence="2">
    <location>
        <begin position="64"/>
        <end position="241"/>
    </location>
</feature>
<keyword evidence="1" id="KW-0732">Signal</keyword>
<dbReference type="InterPro" id="IPR029058">
    <property type="entry name" value="AB_hydrolase_fold"/>
</dbReference>
<gene>
    <name evidence="3" type="ORF">Cme02nite_63580</name>
</gene>
<dbReference type="Proteomes" id="UP000660339">
    <property type="component" value="Unassembled WGS sequence"/>
</dbReference>
<organism evidence="3 4">
    <name type="scientific">Catellatospora methionotrophica</name>
    <dbReference type="NCBI Taxonomy" id="121620"/>
    <lineage>
        <taxon>Bacteria</taxon>
        <taxon>Bacillati</taxon>
        <taxon>Actinomycetota</taxon>
        <taxon>Actinomycetes</taxon>
        <taxon>Micromonosporales</taxon>
        <taxon>Micromonosporaceae</taxon>
        <taxon>Catellatospora</taxon>
    </lineage>
</organism>
<evidence type="ECO:0000256" key="1">
    <source>
        <dbReference type="SAM" id="SignalP"/>
    </source>
</evidence>
<reference evidence="3" key="1">
    <citation type="submission" date="2021-01" db="EMBL/GenBank/DDBJ databases">
        <title>Whole genome shotgun sequence of Catellatospora methionotrophica NBRC 14553.</title>
        <authorList>
            <person name="Komaki H."/>
            <person name="Tamura T."/>
        </authorList>
    </citation>
    <scope>NUCLEOTIDE SEQUENCE</scope>
    <source>
        <strain evidence="3">NBRC 14553</strain>
    </source>
</reference>
<evidence type="ECO:0000313" key="4">
    <source>
        <dbReference type="Proteomes" id="UP000660339"/>
    </source>
</evidence>
<dbReference type="AlphaFoldDB" id="A0A8J3PK27"/>